<dbReference type="PRINTS" id="PR00476">
    <property type="entry name" value="PHFRCTKINASE"/>
</dbReference>
<dbReference type="InterPro" id="IPR000023">
    <property type="entry name" value="Phosphofructokinase_dom"/>
</dbReference>
<dbReference type="GO" id="GO:0005945">
    <property type="term" value="C:6-phosphofructokinase complex"/>
    <property type="evidence" value="ECO:0007669"/>
    <property type="project" value="TreeGrafter"/>
</dbReference>
<dbReference type="GO" id="GO:0016208">
    <property type="term" value="F:AMP binding"/>
    <property type="evidence" value="ECO:0007669"/>
    <property type="project" value="TreeGrafter"/>
</dbReference>
<dbReference type="InterPro" id="IPR035966">
    <property type="entry name" value="PKF_sf"/>
</dbReference>
<dbReference type="GO" id="GO:0048029">
    <property type="term" value="F:monosaccharide binding"/>
    <property type="evidence" value="ECO:0007669"/>
    <property type="project" value="TreeGrafter"/>
</dbReference>
<comment type="pathway">
    <text evidence="2">Carbohydrate degradation; glycolysis; D-glyceraldehyde 3-phosphate and glycerone phosphate from D-glucose: step 3/4.</text>
</comment>
<evidence type="ECO:0000313" key="9">
    <source>
        <dbReference type="EMBL" id="QEE14647.2"/>
    </source>
</evidence>
<dbReference type="GO" id="GO:0042802">
    <property type="term" value="F:identical protein binding"/>
    <property type="evidence" value="ECO:0007669"/>
    <property type="project" value="TreeGrafter"/>
</dbReference>
<evidence type="ECO:0000313" key="10">
    <source>
        <dbReference type="Proteomes" id="UP000321408"/>
    </source>
</evidence>
<keyword evidence="11 12" id="KW-0002">3D-structure</keyword>
<keyword evidence="6" id="KW-0418">Kinase</keyword>
<dbReference type="KEGG" id="psyt:DSAG12_00460"/>
<evidence type="ECO:0000256" key="7">
    <source>
        <dbReference type="ARBA" id="ARBA00022842"/>
    </source>
</evidence>
<dbReference type="PANTHER" id="PTHR13697:SF52">
    <property type="entry name" value="ATP-DEPENDENT 6-PHOSPHOFRUCTOKINASE 3"/>
    <property type="match status" value="1"/>
</dbReference>
<dbReference type="GO" id="GO:0005524">
    <property type="term" value="F:ATP binding"/>
    <property type="evidence" value="ECO:0007669"/>
    <property type="project" value="TreeGrafter"/>
</dbReference>
<dbReference type="Gene3D" id="3.40.50.460">
    <property type="entry name" value="Phosphofructokinase domain"/>
    <property type="match status" value="1"/>
</dbReference>
<dbReference type="PDB" id="9CIR">
    <property type="method" value="X-ray"/>
    <property type="resolution" value="2.20 A"/>
    <property type="chains" value="A/B/C/D=1-404"/>
</dbReference>
<comment type="cofactor">
    <cofactor evidence="1">
        <name>Mg(2+)</name>
        <dbReference type="ChEBI" id="CHEBI:18420"/>
    </cofactor>
</comment>
<dbReference type="Pfam" id="PF00365">
    <property type="entry name" value="PFK"/>
    <property type="match status" value="1"/>
</dbReference>
<dbReference type="PANTHER" id="PTHR13697">
    <property type="entry name" value="PHOSPHOFRUCTOKINASE"/>
    <property type="match status" value="1"/>
</dbReference>
<reference evidence="11 12" key="3">
    <citation type="submission" date="2024-07" db="PDB data bank">
        <title>Structure and function of an unusual, multi-tasking phosphofructokinase from an Asgard archaeon.</title>
        <authorList>
            <person name="Compton J.A."/>
            <person name="Yosaatmadja Y."/>
            <person name="Bashiri G."/>
            <person name="Vickers C.J."/>
            <person name="Patrick W.M."/>
        </authorList>
    </citation>
    <scope>X-RAY CRYSTALLOGRAPHY (2.20 ANGSTROMS) IN COMPLEX WITH MG(2+); BETA-D-FRUCTOSE 6-PHOSPHATE AND PHOSPHOENOLPYRUVATE</scope>
</reference>
<organism evidence="9 10">
    <name type="scientific">Promethearchaeum syntrophicum</name>
    <dbReference type="NCBI Taxonomy" id="2594042"/>
    <lineage>
        <taxon>Archaea</taxon>
        <taxon>Promethearchaeati</taxon>
        <taxon>Promethearchaeota</taxon>
        <taxon>Promethearchaeia</taxon>
        <taxon>Promethearchaeales</taxon>
        <taxon>Promethearchaeaceae</taxon>
        <taxon>Promethearchaeum</taxon>
    </lineage>
</organism>
<evidence type="ECO:0000256" key="4">
    <source>
        <dbReference type="ARBA" id="ARBA00022679"/>
    </source>
</evidence>
<dbReference type="GO" id="GO:0006002">
    <property type="term" value="P:fructose 6-phosphate metabolic process"/>
    <property type="evidence" value="ECO:0007669"/>
    <property type="project" value="InterPro"/>
</dbReference>
<dbReference type="GO" id="GO:0030388">
    <property type="term" value="P:fructose 1,6-bisphosphate metabolic process"/>
    <property type="evidence" value="ECO:0007669"/>
    <property type="project" value="TreeGrafter"/>
</dbReference>
<evidence type="ECO:0000256" key="5">
    <source>
        <dbReference type="ARBA" id="ARBA00022723"/>
    </source>
</evidence>
<dbReference type="NCBIfam" id="NF002872">
    <property type="entry name" value="PRK03202.1"/>
    <property type="match status" value="1"/>
</dbReference>
<keyword evidence="10" id="KW-1185">Reference proteome</keyword>
<reference evidence="9 10" key="2">
    <citation type="journal article" date="2024" name="Int. J. Syst. Evol. Microbiol.">
        <title>Promethearchaeum syntrophicum gen. nov., sp. nov., an anaerobic, obligately syntrophic archaeon, the first isolate of the lineage 'Asgard' archaea, and proposal of the new archaeal phylum Promethearchaeota phyl. nov. and kingdom Promethearchaeati regn. nov.</title>
        <authorList>
            <person name="Imachi H."/>
            <person name="Nobu M.K."/>
            <person name="Kato S."/>
            <person name="Takaki Y."/>
            <person name="Miyazaki M."/>
            <person name="Miyata M."/>
            <person name="Ogawara M."/>
            <person name="Saito Y."/>
            <person name="Sakai S."/>
            <person name="Tahara Y.O."/>
            <person name="Takano Y."/>
            <person name="Tasumi E."/>
            <person name="Uematsu K."/>
            <person name="Yoshimura T."/>
            <person name="Itoh T."/>
            <person name="Ohkuma M."/>
            <person name="Takai K."/>
        </authorList>
    </citation>
    <scope>NUCLEOTIDE SEQUENCE [LARGE SCALE GENOMIC DNA]</scope>
    <source>
        <strain evidence="9 10">MK-D1</strain>
    </source>
</reference>
<dbReference type="Gene3D" id="3.40.50.450">
    <property type="match status" value="1"/>
</dbReference>
<evidence type="ECO:0007829" key="11">
    <source>
        <dbReference type="PDB" id="9CIR"/>
    </source>
</evidence>
<dbReference type="GO" id="GO:0070095">
    <property type="term" value="F:fructose-6-phosphate binding"/>
    <property type="evidence" value="ECO:0007669"/>
    <property type="project" value="TreeGrafter"/>
</dbReference>
<dbReference type="EMBL" id="CP042905">
    <property type="protein sequence ID" value="QEE14647.2"/>
    <property type="molecule type" value="Genomic_DNA"/>
</dbReference>
<sequence>MKIKMRVGILTGGGDCPGLNAVIYGALLRASTEKDKEVDVIGIIKGWKVFAIENISPADVDHYTQKLDIGELDDLHTKGGTMLYTSRTNPFKAIAKLKDPIEKEEKTKEIGLELANKFKTLNIDALITIGGDDTCGVAAAMYQYGNAKVCACPKTIDNDLAGTDFTFGFFSGAQLASNTLDNLTTTAHSHQRIFITEIMGRDAGWLTLYSGLSSGADIILLPETPFDFKKDIVEVLMARANSGYKFHMIACSEGAYPTKESLDRDFSVISQKDIDNLPKDAFGNPELPKLNIADKIQKELNKRDDIKKYFNDRHAHYEIRSVVLGHTMRAGTPNVFDRVLGLRYGWHAMSYIIDGNYGKLSALKGTDIVPVDLIEGSKKGLIDPTSDLIQIRDAMTTVKHKSKEKLFK</sequence>
<dbReference type="AlphaFoldDB" id="A0A5B9D762"/>
<dbReference type="Proteomes" id="UP000321408">
    <property type="component" value="Chromosome"/>
</dbReference>
<keyword evidence="8" id="KW-0324">Glycolysis</keyword>
<accession>A0A5B9D762</accession>
<keyword evidence="7" id="KW-0460">Magnesium</keyword>
<keyword evidence="4 9" id="KW-0808">Transferase</keyword>
<dbReference type="PDB" id="9CIS">
    <property type="method" value="X-ray"/>
    <property type="resolution" value="2.35 A"/>
    <property type="chains" value="A/B/C/D=1-404"/>
</dbReference>
<evidence type="ECO:0000256" key="3">
    <source>
        <dbReference type="ARBA" id="ARBA00022490"/>
    </source>
</evidence>
<protein>
    <submittedName>
        <fullName evidence="9">6-phosphofructokinase</fullName>
        <ecNumber evidence="9">2.7.1.-</ecNumber>
    </submittedName>
</protein>
<evidence type="ECO:0000256" key="2">
    <source>
        <dbReference type="ARBA" id="ARBA00004679"/>
    </source>
</evidence>
<evidence type="ECO:0007829" key="12">
    <source>
        <dbReference type="PDB" id="9CIS"/>
    </source>
</evidence>
<dbReference type="UniPathway" id="UPA00109">
    <property type="reaction ID" value="UER00182"/>
</dbReference>
<name>A0A5B9D762_9ARCH</name>
<dbReference type="GO" id="GO:0003872">
    <property type="term" value="F:6-phosphofructokinase activity"/>
    <property type="evidence" value="ECO:0007669"/>
    <property type="project" value="InterPro"/>
</dbReference>
<gene>
    <name evidence="9" type="ORF">DSAG12_00460</name>
</gene>
<evidence type="ECO:0000256" key="8">
    <source>
        <dbReference type="ARBA" id="ARBA00023152"/>
    </source>
</evidence>
<dbReference type="PDB" id="9CIT">
    <property type="method" value="X-ray"/>
    <property type="resolution" value="2.57 A"/>
    <property type="chains" value="A/B/C/D=1-404"/>
</dbReference>
<keyword evidence="5 13" id="KW-0479">Metal-binding</keyword>
<reference evidence="9 10" key="1">
    <citation type="journal article" date="2020" name="Nature">
        <title>Isolation of an archaeon at the prokaryote-eukaryote interface.</title>
        <authorList>
            <person name="Imachi H."/>
            <person name="Nobu M.K."/>
            <person name="Nakahara N."/>
            <person name="Morono Y."/>
            <person name="Ogawara M."/>
            <person name="Takaki Y."/>
            <person name="Takano Y."/>
            <person name="Uematsu K."/>
            <person name="Ikuta T."/>
            <person name="Ito M."/>
            <person name="Matsui Y."/>
            <person name="Miyazaki M."/>
            <person name="Murata K."/>
            <person name="Saito Y."/>
            <person name="Sakai S."/>
            <person name="Song C."/>
            <person name="Tasumi E."/>
            <person name="Yamanaka Y."/>
            <person name="Yamaguchi T."/>
            <person name="Kamagata Y."/>
            <person name="Tamaki H."/>
            <person name="Takai K."/>
        </authorList>
    </citation>
    <scope>NUCLEOTIDE SEQUENCE [LARGE SCALE GENOMIC DNA]</scope>
    <source>
        <strain evidence="9 10">MK-D1</strain>
    </source>
</reference>
<dbReference type="EC" id="2.7.1.-" evidence="9"/>
<dbReference type="SUPFAM" id="SSF53784">
    <property type="entry name" value="Phosphofructokinase"/>
    <property type="match status" value="1"/>
</dbReference>
<evidence type="ECO:0007829" key="13">
    <source>
        <dbReference type="PDB" id="9CIT"/>
    </source>
</evidence>
<proteinExistence type="evidence at protein level"/>
<evidence type="ECO:0000256" key="6">
    <source>
        <dbReference type="ARBA" id="ARBA00022777"/>
    </source>
</evidence>
<keyword evidence="3" id="KW-0963">Cytoplasm</keyword>
<dbReference type="GO" id="GO:0061621">
    <property type="term" value="P:canonical glycolysis"/>
    <property type="evidence" value="ECO:0007669"/>
    <property type="project" value="TreeGrafter"/>
</dbReference>
<dbReference type="GO" id="GO:0046872">
    <property type="term" value="F:metal ion binding"/>
    <property type="evidence" value="ECO:0007669"/>
    <property type="project" value="UniProtKB-KW"/>
</dbReference>
<dbReference type="InterPro" id="IPR022953">
    <property type="entry name" value="ATP_PFK"/>
</dbReference>
<evidence type="ECO:0000256" key="1">
    <source>
        <dbReference type="ARBA" id="ARBA00001946"/>
    </source>
</evidence>